<feature type="chain" id="PRO_5045159839" description="lytic cellulose monooxygenase (C4-dehydrogenating)" evidence="17">
    <location>
        <begin position="21"/>
        <end position="329"/>
    </location>
</feature>
<evidence type="ECO:0000313" key="20">
    <source>
        <dbReference type="Proteomes" id="UP001497453"/>
    </source>
</evidence>
<evidence type="ECO:0000256" key="7">
    <source>
        <dbReference type="ARBA" id="ARBA00023002"/>
    </source>
</evidence>
<keyword evidence="20" id="KW-1185">Reference proteome</keyword>
<sequence length="329" mass="33744">MFSLLPVVAVALSVAGVVNGHGYVHEITVGGKSFPGFAPFTDLYESGVSRIVRPIPNDGPVTNVGDASLACNVGGEKPAKLVADAAAGSKVTFNWQNWPSDHLGPVSTYMASCNGDCTKFNPSGAKWFKIDAAGYDSSSKQWASAKLVADGASWTSTIPSSLAAGDYLLRHEIIALHSVGQPQFYPMCAQVKVTGGGNKSPSGSELVSIPGLYDSVQWPDIWSDGFNSFKTPGPAVFISTGGSSSDDNASSSAAAASSSAAPSPSSTKASSSPSSSPDAEPSSTPATSAAPASSPQSSSTRASSPSSTGRCRTNTKRHSRHASFAKRHH</sequence>
<keyword evidence="9" id="KW-0503">Monooxygenase</keyword>
<comment type="subcellular location">
    <subcellularLocation>
        <location evidence="2">Secreted</location>
    </subcellularLocation>
</comment>
<evidence type="ECO:0000259" key="18">
    <source>
        <dbReference type="Pfam" id="PF03443"/>
    </source>
</evidence>
<evidence type="ECO:0000256" key="13">
    <source>
        <dbReference type="ARBA" id="ARBA00044502"/>
    </source>
</evidence>
<evidence type="ECO:0000256" key="2">
    <source>
        <dbReference type="ARBA" id="ARBA00004613"/>
    </source>
</evidence>
<keyword evidence="10" id="KW-1015">Disulfide bond</keyword>
<comment type="cofactor">
    <cofactor evidence="1">
        <name>Cu(2+)</name>
        <dbReference type="ChEBI" id="CHEBI:29036"/>
    </cofactor>
</comment>
<evidence type="ECO:0000256" key="10">
    <source>
        <dbReference type="ARBA" id="ARBA00023157"/>
    </source>
</evidence>
<dbReference type="InterPro" id="IPR049892">
    <property type="entry name" value="AA9"/>
</dbReference>
<dbReference type="Gene3D" id="2.70.50.70">
    <property type="match status" value="1"/>
</dbReference>
<evidence type="ECO:0000256" key="15">
    <source>
        <dbReference type="ARBA" id="ARBA00047174"/>
    </source>
</evidence>
<evidence type="ECO:0000256" key="1">
    <source>
        <dbReference type="ARBA" id="ARBA00001973"/>
    </source>
</evidence>
<dbReference type="PANTHER" id="PTHR33353">
    <property type="entry name" value="PUTATIVE (AFU_ORTHOLOGUE AFUA_1G12560)-RELATED"/>
    <property type="match status" value="1"/>
</dbReference>
<dbReference type="EC" id="1.14.99.56" evidence="15"/>
<comment type="similarity">
    <text evidence="13">Belongs to the polysaccharide monooxygenase AA9 family.</text>
</comment>
<keyword evidence="4" id="KW-0479">Metal-binding</keyword>
<keyword evidence="5 17" id="KW-0732">Signal</keyword>
<keyword evidence="3" id="KW-0964">Secreted</keyword>
<keyword evidence="11" id="KW-0119">Carbohydrate metabolism</keyword>
<proteinExistence type="inferred from homology"/>
<gene>
    <name evidence="19" type="ORF">GFSPODELE1_LOCUS6444</name>
</gene>
<protein>
    <recommendedName>
        <fullName evidence="15">lytic cellulose monooxygenase (C4-dehydrogenating)</fullName>
        <ecNumber evidence="15">1.14.99.56</ecNumber>
    </recommendedName>
</protein>
<dbReference type="PANTHER" id="PTHR33353:SF10">
    <property type="entry name" value="ENDO-BETA-1,4-GLUCANASE D"/>
    <property type="match status" value="1"/>
</dbReference>
<comment type="catalytic activity">
    <reaction evidence="14">
        <text>[(1-&gt;4)-beta-D-glucosyl]n+m + reduced acceptor + O2 = 4-dehydro-beta-D-glucosyl-[(1-&gt;4)-beta-D-glucosyl]n-1 + [(1-&gt;4)-beta-D-glucosyl]m + acceptor + H2O.</text>
        <dbReference type="EC" id="1.14.99.56"/>
    </reaction>
</comment>
<evidence type="ECO:0000256" key="3">
    <source>
        <dbReference type="ARBA" id="ARBA00022525"/>
    </source>
</evidence>
<dbReference type="EMBL" id="OZ037947">
    <property type="protein sequence ID" value="CAL1707591.1"/>
    <property type="molecule type" value="Genomic_DNA"/>
</dbReference>
<name>A0ABP1DID0_9APHY</name>
<accession>A0ABP1DID0</accession>
<organism evidence="19 20">
    <name type="scientific">Somion occarium</name>
    <dbReference type="NCBI Taxonomy" id="3059160"/>
    <lineage>
        <taxon>Eukaryota</taxon>
        <taxon>Fungi</taxon>
        <taxon>Dikarya</taxon>
        <taxon>Basidiomycota</taxon>
        <taxon>Agaricomycotina</taxon>
        <taxon>Agaricomycetes</taxon>
        <taxon>Polyporales</taxon>
        <taxon>Cerrenaceae</taxon>
        <taxon>Somion</taxon>
    </lineage>
</organism>
<evidence type="ECO:0000313" key="19">
    <source>
        <dbReference type="EMBL" id="CAL1707591.1"/>
    </source>
</evidence>
<feature type="domain" description="Auxiliary Activity family 9 catalytic" evidence="18">
    <location>
        <begin position="21"/>
        <end position="215"/>
    </location>
</feature>
<feature type="compositionally biased region" description="Low complexity" evidence="16">
    <location>
        <begin position="243"/>
        <end position="308"/>
    </location>
</feature>
<keyword evidence="8" id="KW-0186">Copper</keyword>
<dbReference type="CDD" id="cd21175">
    <property type="entry name" value="LPMO_AA9"/>
    <property type="match status" value="1"/>
</dbReference>
<feature type="compositionally biased region" description="Basic residues" evidence="16">
    <location>
        <begin position="313"/>
        <end position="329"/>
    </location>
</feature>
<evidence type="ECO:0000256" key="8">
    <source>
        <dbReference type="ARBA" id="ARBA00023008"/>
    </source>
</evidence>
<dbReference type="Pfam" id="PF03443">
    <property type="entry name" value="AA9"/>
    <property type="match status" value="1"/>
</dbReference>
<keyword evidence="12" id="KW-0624">Polysaccharide degradation</keyword>
<evidence type="ECO:0000256" key="16">
    <source>
        <dbReference type="SAM" id="MobiDB-lite"/>
    </source>
</evidence>
<feature type="region of interest" description="Disordered" evidence="16">
    <location>
        <begin position="240"/>
        <end position="329"/>
    </location>
</feature>
<dbReference type="InterPro" id="IPR005103">
    <property type="entry name" value="AA9_LPMO"/>
</dbReference>
<feature type="signal peptide" evidence="17">
    <location>
        <begin position="1"/>
        <end position="20"/>
    </location>
</feature>
<keyword evidence="6" id="KW-0136">Cellulose degradation</keyword>
<evidence type="ECO:0000256" key="17">
    <source>
        <dbReference type="SAM" id="SignalP"/>
    </source>
</evidence>
<evidence type="ECO:0000256" key="11">
    <source>
        <dbReference type="ARBA" id="ARBA00023277"/>
    </source>
</evidence>
<reference evidence="20" key="1">
    <citation type="submission" date="2024-04" db="EMBL/GenBank/DDBJ databases">
        <authorList>
            <person name="Shaw F."/>
            <person name="Minotto A."/>
        </authorList>
    </citation>
    <scope>NUCLEOTIDE SEQUENCE [LARGE SCALE GENOMIC DNA]</scope>
</reference>
<evidence type="ECO:0000256" key="12">
    <source>
        <dbReference type="ARBA" id="ARBA00023326"/>
    </source>
</evidence>
<evidence type="ECO:0000256" key="14">
    <source>
        <dbReference type="ARBA" id="ARBA00045077"/>
    </source>
</evidence>
<evidence type="ECO:0000256" key="6">
    <source>
        <dbReference type="ARBA" id="ARBA00023001"/>
    </source>
</evidence>
<evidence type="ECO:0000256" key="5">
    <source>
        <dbReference type="ARBA" id="ARBA00022729"/>
    </source>
</evidence>
<evidence type="ECO:0000256" key="9">
    <source>
        <dbReference type="ARBA" id="ARBA00023033"/>
    </source>
</evidence>
<evidence type="ECO:0000256" key="4">
    <source>
        <dbReference type="ARBA" id="ARBA00022723"/>
    </source>
</evidence>
<keyword evidence="7" id="KW-0560">Oxidoreductase</keyword>
<dbReference type="Proteomes" id="UP001497453">
    <property type="component" value="Chromosome 4"/>
</dbReference>